<dbReference type="Pfam" id="PF05742">
    <property type="entry name" value="TANGO2"/>
    <property type="match status" value="1"/>
</dbReference>
<dbReference type="KEGG" id="acom:CEW83_03930"/>
<keyword evidence="2" id="KW-1185">Reference proteome</keyword>
<proteinExistence type="predicted"/>
<sequence>MCLIVTGWQAHPDYPLIVAANRDEFVNRPASPAHWWTDAPQLLAGRDLEAGGTWMGISRKGRFSALTNFRDPSQRTSGLPSRGALVRAALESGSGSRETLENIARSSAGYAGFNLLVSDGTRLGIHESTTGAVRLLAPGVYGLSNHVLDTEWPKLKRARDAFSAALHTLPDSEAFLTLLRDTTPVADHELPDTGISLEWERRLSTAFIDSPTYGTRCSTLLTVDRGGEACLTEWTWLPGGKQRSIVTHRFGIDASGGEQSPHP</sequence>
<name>A0A2U8GLV6_9RHOO</name>
<evidence type="ECO:0008006" key="3">
    <source>
        <dbReference type="Google" id="ProtNLM"/>
    </source>
</evidence>
<dbReference type="AlphaFoldDB" id="A0A2U8GLV6"/>
<dbReference type="RefSeq" id="WP_108948175.1">
    <property type="nucleotide sequence ID" value="NZ_CP022187.1"/>
</dbReference>
<protein>
    <recommendedName>
        <fullName evidence="3">NRDE family protein</fullName>
    </recommendedName>
</protein>
<evidence type="ECO:0000313" key="1">
    <source>
        <dbReference type="EMBL" id="AWI74468.1"/>
    </source>
</evidence>
<dbReference type="Proteomes" id="UP000244930">
    <property type="component" value="Chromosome"/>
</dbReference>
<evidence type="ECO:0000313" key="2">
    <source>
        <dbReference type="Proteomes" id="UP000244930"/>
    </source>
</evidence>
<gene>
    <name evidence="1" type="ORF">CEW83_03930</name>
</gene>
<dbReference type="PANTHER" id="PTHR17985:SF8">
    <property type="entry name" value="TRANSPORT AND GOLGI ORGANIZATION PROTEIN 2 HOMOLOG"/>
    <property type="match status" value="1"/>
</dbReference>
<dbReference type="EMBL" id="CP022187">
    <property type="protein sequence ID" value="AWI74468.1"/>
    <property type="molecule type" value="Genomic_DNA"/>
</dbReference>
<organism evidence="1 2">
    <name type="scientific">Parazoarcus communis</name>
    <dbReference type="NCBI Taxonomy" id="41977"/>
    <lineage>
        <taxon>Bacteria</taxon>
        <taxon>Pseudomonadati</taxon>
        <taxon>Pseudomonadota</taxon>
        <taxon>Betaproteobacteria</taxon>
        <taxon>Rhodocyclales</taxon>
        <taxon>Zoogloeaceae</taxon>
        <taxon>Parazoarcus</taxon>
    </lineage>
</organism>
<dbReference type="Gene3D" id="3.60.60.10">
    <property type="entry name" value="Penicillin V Acylase, Chain A"/>
    <property type="match status" value="1"/>
</dbReference>
<dbReference type="PANTHER" id="PTHR17985">
    <property type="entry name" value="SER/THR-RICH PROTEIN T10 IN DGCR REGION"/>
    <property type="match status" value="1"/>
</dbReference>
<accession>A0A2U8GLV6</accession>
<reference evidence="1 2" key="1">
    <citation type="submission" date="2017-06" db="EMBL/GenBank/DDBJ databases">
        <title>Azoarcus.</title>
        <authorList>
            <person name="Woo J.-H."/>
            <person name="Kim H.-S."/>
        </authorList>
    </citation>
    <scope>NUCLEOTIDE SEQUENCE [LARGE SCALE GENOMIC DNA]</scope>
    <source>
        <strain evidence="1 2">TSPY31</strain>
    </source>
</reference>
<dbReference type="InterPro" id="IPR008551">
    <property type="entry name" value="TANGO2"/>
</dbReference>